<name>A0A3B4XF01_SERLL</name>
<proteinExistence type="predicted"/>
<organism evidence="1 2">
    <name type="scientific">Seriola lalandi dorsalis</name>
    <dbReference type="NCBI Taxonomy" id="1841481"/>
    <lineage>
        <taxon>Eukaryota</taxon>
        <taxon>Metazoa</taxon>
        <taxon>Chordata</taxon>
        <taxon>Craniata</taxon>
        <taxon>Vertebrata</taxon>
        <taxon>Euteleostomi</taxon>
        <taxon>Actinopterygii</taxon>
        <taxon>Neopterygii</taxon>
        <taxon>Teleostei</taxon>
        <taxon>Neoteleostei</taxon>
        <taxon>Acanthomorphata</taxon>
        <taxon>Carangaria</taxon>
        <taxon>Carangiformes</taxon>
        <taxon>Carangidae</taxon>
        <taxon>Seriola</taxon>
    </lineage>
</organism>
<sequence length="110" mass="11896">KSIKFSPSLTSPLCVTRSTGNTCLHLCVSPQGLRPSVPPVSPPAIFASPTKLASEAGGQVEYMGPNRVQEMQKLFQVSRLYVGETVYLTAGGQSDGRILFLRFLRGEQVL</sequence>
<dbReference type="Proteomes" id="UP000261360">
    <property type="component" value="Unplaced"/>
</dbReference>
<keyword evidence="2" id="KW-1185">Reference proteome</keyword>
<evidence type="ECO:0000313" key="1">
    <source>
        <dbReference type="Ensembl" id="ENSSLDP00000016424.1"/>
    </source>
</evidence>
<evidence type="ECO:0000313" key="2">
    <source>
        <dbReference type="Proteomes" id="UP000261360"/>
    </source>
</evidence>
<dbReference type="AlphaFoldDB" id="A0A3B4XF01"/>
<accession>A0A3B4XF01</accession>
<dbReference type="Ensembl" id="ENSSLDT00000017022.1">
    <property type="protein sequence ID" value="ENSSLDP00000016424.1"/>
    <property type="gene ID" value="ENSSLDG00000013027.1"/>
</dbReference>
<reference evidence="1" key="2">
    <citation type="submission" date="2025-09" db="UniProtKB">
        <authorList>
            <consortium name="Ensembl"/>
        </authorList>
    </citation>
    <scope>IDENTIFICATION</scope>
</reference>
<protein>
    <submittedName>
        <fullName evidence="1">Uncharacterized protein</fullName>
    </submittedName>
</protein>
<reference evidence="1" key="1">
    <citation type="submission" date="2025-08" db="UniProtKB">
        <authorList>
            <consortium name="Ensembl"/>
        </authorList>
    </citation>
    <scope>IDENTIFICATION</scope>
</reference>
<dbReference type="STRING" id="1841481.ENSSLDP00000016424"/>